<dbReference type="Pfam" id="PF08457">
    <property type="entry name" value="Sfi1"/>
    <property type="match status" value="1"/>
</dbReference>
<evidence type="ECO:0000313" key="3">
    <source>
        <dbReference type="EMBL" id="KAL2069740.1"/>
    </source>
</evidence>
<proteinExistence type="predicted"/>
<dbReference type="InterPro" id="IPR013665">
    <property type="entry name" value="Sfi1_dom"/>
</dbReference>
<feature type="region of interest" description="Disordered" evidence="1">
    <location>
        <begin position="116"/>
        <end position="157"/>
    </location>
</feature>
<feature type="region of interest" description="Disordered" evidence="1">
    <location>
        <begin position="200"/>
        <end position="281"/>
    </location>
</feature>
<feature type="domain" description="Sfi1 spindle body" evidence="2">
    <location>
        <begin position="378"/>
        <end position="939"/>
    </location>
</feature>
<accession>A0ABR4CIE7</accession>
<reference evidence="3 4" key="1">
    <citation type="journal article" date="2024" name="Commun. Biol.">
        <title>Comparative genomic analysis of thermophilic fungi reveals convergent evolutionary adaptations and gene losses.</title>
        <authorList>
            <person name="Steindorff A.S."/>
            <person name="Aguilar-Pontes M.V."/>
            <person name="Robinson A.J."/>
            <person name="Andreopoulos B."/>
            <person name="LaButti K."/>
            <person name="Kuo A."/>
            <person name="Mondo S."/>
            <person name="Riley R."/>
            <person name="Otillar R."/>
            <person name="Haridas S."/>
            <person name="Lipzen A."/>
            <person name="Grimwood J."/>
            <person name="Schmutz J."/>
            <person name="Clum A."/>
            <person name="Reid I.D."/>
            <person name="Moisan M.C."/>
            <person name="Butler G."/>
            <person name="Nguyen T.T.M."/>
            <person name="Dewar K."/>
            <person name="Conant G."/>
            <person name="Drula E."/>
            <person name="Henrissat B."/>
            <person name="Hansel C."/>
            <person name="Singer S."/>
            <person name="Hutchinson M.I."/>
            <person name="de Vries R.P."/>
            <person name="Natvig D.O."/>
            <person name="Powell A.J."/>
            <person name="Tsang A."/>
            <person name="Grigoriev I.V."/>
        </authorList>
    </citation>
    <scope>NUCLEOTIDE SEQUENCE [LARGE SCALE GENOMIC DNA]</scope>
    <source>
        <strain evidence="3 4">CBS 494.80</strain>
    </source>
</reference>
<evidence type="ECO:0000256" key="1">
    <source>
        <dbReference type="SAM" id="MobiDB-lite"/>
    </source>
</evidence>
<evidence type="ECO:0000313" key="4">
    <source>
        <dbReference type="Proteomes" id="UP001595075"/>
    </source>
</evidence>
<sequence>MPPPGQGSPQSDAGQTHTEPAEPYYSNDDIAILHDVVVLAQEIFPSLPERERLSTNALFGAYYELLPQFGIDTDHDNRYARVLFKIGGQRGPATLYEKFEAVLARMGIEIEFDQENNDAGKEQSQHEDSQVGLESSFISRKATPTENNHLRRMHRRNSESSAWDLGIDFKSQPTTRRNSFSTIGKDHSRIVIEEDIFPRGQSIPPTIQGHDAQPSVPKKNDTNRSVGAWLNSKSEKPRKGRGRSVSTLGSIRVRRRSTSRDQEEKHAQATTPSIAPSEYDLTNSDITAATSTFEEEAVPDWTQAVVHRPAPKPENLLGIKATLSYQARLQSLIKQMLRNWRDRARDLQEDNFGLELIAMSHEKRAITRSAFSSWRNSLHEKRKSAETERIFAQIGQDASDVRQHIIAQRALYHWVNYANYHVHRTAVARRHIVGTRVYNAWKQITVVNELKVRRHVLKRLFGAWRRRYTASLEEGLSTIQRYEGNLAEKICRQWLRRLWEMRAVKWRAEATKRQALFRWIVVSHNQWESRRSAEEVRRQDLAWNAWKLWRTKTESRIRRDQDAVVHYQKRLLRGPILKWRRETNIIPAKIKVQTKVAIGTLRDAFSIWRLRASQEREATRLNRLKILREGLAVWCYKFRSNLMVNRIEKRLLAKALSMLHLREMEITMQRQQQQRQLHAAFKSWKQRANVARQRRHEQEELARSVLTQKTQTDVLHTWAFRADSRKRLETAATDFRDPRLLQNLVMKWTVQTQHLKELDRRSHDANYYVVLTNAIKRWKHATETSRREKRKASFAQVKRMVKTNLARGVLISWRDQARNTLSLQAQAAEISENKAVILGMELFDRWRARTEELAELDVLWQETLLMKHFKAWRNRSNAVQALNTEATLTYQEQREIRVVKQWSLLALKIKAQDNYAANIREKNAKKNFRKIFSYWRQKALQKRPVKKVAFAESSQTSTTAKAEAWSDFGEDVEMDDWARELDDAGAVSTPVPGYLSTPSKRTERVMSVAARFSTTPKAPLSTPFERQLRAQWSGGTPSHRKPLARSALGIDRGFADIPESSMNDDEEPRR</sequence>
<evidence type="ECO:0000259" key="2">
    <source>
        <dbReference type="Pfam" id="PF08457"/>
    </source>
</evidence>
<protein>
    <recommendedName>
        <fullName evidence="2">Sfi1 spindle body domain-containing protein</fullName>
    </recommendedName>
</protein>
<gene>
    <name evidence="3" type="ORF">VTL71DRAFT_14419</name>
</gene>
<keyword evidence="4" id="KW-1185">Reference proteome</keyword>
<feature type="region of interest" description="Disordered" evidence="1">
    <location>
        <begin position="1"/>
        <end position="23"/>
    </location>
</feature>
<feature type="compositionally biased region" description="Polar residues" evidence="1">
    <location>
        <begin position="132"/>
        <end position="147"/>
    </location>
</feature>
<name>A0ABR4CIE7_9HELO</name>
<feature type="compositionally biased region" description="Basic and acidic residues" evidence="1">
    <location>
        <begin position="258"/>
        <end position="267"/>
    </location>
</feature>
<comment type="caution">
    <text evidence="3">The sequence shown here is derived from an EMBL/GenBank/DDBJ whole genome shotgun (WGS) entry which is preliminary data.</text>
</comment>
<feature type="region of interest" description="Disordered" evidence="1">
    <location>
        <begin position="1030"/>
        <end position="1070"/>
    </location>
</feature>
<organism evidence="3 4">
    <name type="scientific">Oculimacula yallundae</name>
    <dbReference type="NCBI Taxonomy" id="86028"/>
    <lineage>
        <taxon>Eukaryota</taxon>
        <taxon>Fungi</taxon>
        <taxon>Dikarya</taxon>
        <taxon>Ascomycota</taxon>
        <taxon>Pezizomycotina</taxon>
        <taxon>Leotiomycetes</taxon>
        <taxon>Helotiales</taxon>
        <taxon>Ploettnerulaceae</taxon>
        <taxon>Oculimacula</taxon>
    </lineage>
</organism>
<feature type="compositionally biased region" description="Polar residues" evidence="1">
    <location>
        <begin position="7"/>
        <end position="18"/>
    </location>
</feature>
<dbReference type="EMBL" id="JAZHXI010000007">
    <property type="protein sequence ID" value="KAL2069740.1"/>
    <property type="molecule type" value="Genomic_DNA"/>
</dbReference>
<feature type="compositionally biased region" description="Basic and acidic residues" evidence="1">
    <location>
        <begin position="118"/>
        <end position="129"/>
    </location>
</feature>
<dbReference type="Proteomes" id="UP001595075">
    <property type="component" value="Unassembled WGS sequence"/>
</dbReference>
<feature type="compositionally biased region" description="Polar residues" evidence="1">
    <location>
        <begin position="268"/>
        <end position="281"/>
    </location>
</feature>